<name>A0A897NNA4_9EURY</name>
<feature type="transmembrane region" description="Helical" evidence="1">
    <location>
        <begin position="57"/>
        <end position="77"/>
    </location>
</feature>
<feature type="transmembrane region" description="Helical" evidence="1">
    <location>
        <begin position="196"/>
        <end position="217"/>
    </location>
</feature>
<evidence type="ECO:0000313" key="3">
    <source>
        <dbReference type="EMBL" id="QSG12329.1"/>
    </source>
</evidence>
<feature type="transmembrane region" description="Helical" evidence="1">
    <location>
        <begin position="124"/>
        <end position="143"/>
    </location>
</feature>
<organism evidence="3 4">
    <name type="scientific">Halapricum desulfuricans</name>
    <dbReference type="NCBI Taxonomy" id="2841257"/>
    <lineage>
        <taxon>Archaea</taxon>
        <taxon>Methanobacteriati</taxon>
        <taxon>Methanobacteriota</taxon>
        <taxon>Stenosarchaea group</taxon>
        <taxon>Halobacteria</taxon>
        <taxon>Halobacteriales</taxon>
        <taxon>Haloarculaceae</taxon>
        <taxon>Halapricum</taxon>
    </lineage>
</organism>
<feature type="transmembrane region" description="Helical" evidence="1">
    <location>
        <begin position="97"/>
        <end position="118"/>
    </location>
</feature>
<proteinExistence type="predicted"/>
<protein>
    <submittedName>
        <fullName evidence="3">Uncharacterized membrane protein, DUF1648 family</fullName>
    </submittedName>
</protein>
<evidence type="ECO:0000313" key="4">
    <source>
        <dbReference type="Proteomes" id="UP000663305"/>
    </source>
</evidence>
<dbReference type="PANTHER" id="PTHR37810">
    <property type="entry name" value="IMMUNITY PROTEIN SDPI"/>
    <property type="match status" value="1"/>
</dbReference>
<dbReference type="Proteomes" id="UP000663305">
    <property type="component" value="Chromosome"/>
</dbReference>
<evidence type="ECO:0000256" key="1">
    <source>
        <dbReference type="SAM" id="Phobius"/>
    </source>
</evidence>
<dbReference type="GO" id="GO:0009636">
    <property type="term" value="P:response to toxic substance"/>
    <property type="evidence" value="ECO:0007669"/>
    <property type="project" value="TreeGrafter"/>
</dbReference>
<feature type="domain" description="DUF1648" evidence="2">
    <location>
        <begin position="22"/>
        <end position="68"/>
    </location>
</feature>
<dbReference type="InterPro" id="IPR012867">
    <property type="entry name" value="DUF1648"/>
</dbReference>
<dbReference type="Pfam" id="PF07853">
    <property type="entry name" value="DUF1648"/>
    <property type="match status" value="1"/>
</dbReference>
<dbReference type="InterPro" id="IPR025962">
    <property type="entry name" value="SdpI/YhfL"/>
</dbReference>
<evidence type="ECO:0000259" key="2">
    <source>
        <dbReference type="Pfam" id="PF07853"/>
    </source>
</evidence>
<dbReference type="EMBL" id="CP064789">
    <property type="protein sequence ID" value="QSG12329.1"/>
    <property type="molecule type" value="Genomic_DNA"/>
</dbReference>
<keyword evidence="1" id="KW-0812">Transmembrane</keyword>
<reference evidence="3" key="1">
    <citation type="submission" date="2020-11" db="EMBL/GenBank/DDBJ databases">
        <title>Carbohydrate-dependent, anaerobic sulfur respiration: A novel catabolism in halophilic archaea.</title>
        <authorList>
            <person name="Sorokin D.Y."/>
            <person name="Messina E."/>
            <person name="Smedile F."/>
            <person name="La Cono V."/>
            <person name="Hallsworth J.E."/>
            <person name="Yakimov M.M."/>
        </authorList>
    </citation>
    <scope>NUCLEOTIDE SEQUENCE</scope>
    <source>
        <strain evidence="3">HSR-Bgl</strain>
    </source>
</reference>
<accession>A0A897NNA4</accession>
<dbReference type="PIRSF" id="PIRSF038959">
    <property type="entry name" value="SdpI"/>
    <property type="match status" value="1"/>
</dbReference>
<feature type="transmembrane region" description="Helical" evidence="1">
    <location>
        <begin position="170"/>
        <end position="190"/>
    </location>
</feature>
<sequence>MTLKHVLSDMKSTYRFALAAGLVVASGVVSVLAAPDLPEQMATHWNAAGVPDDTMSKPVALALIPILTAVLLGMFAVIPRIDPLGENIAKFRPIYDWFVVGFTAFMAVVHGGIVAFNLGYEFDFVLLLLAAVAILFYLVGVLLDHVERNWFVGIRTPWTMSSPEVWEQTNALGATLFKLTAAVALVGLLFEEYTIYFLIVPVLVTASITVVYSYYLYERLEEDPSDV</sequence>
<dbReference type="InterPro" id="IPR026272">
    <property type="entry name" value="SdpI"/>
</dbReference>
<dbReference type="AlphaFoldDB" id="A0A897NNA4"/>
<keyword evidence="1" id="KW-0472">Membrane</keyword>
<dbReference type="PANTHER" id="PTHR37810:SF5">
    <property type="entry name" value="IMMUNITY PROTEIN SDPI"/>
    <property type="match status" value="1"/>
</dbReference>
<dbReference type="Pfam" id="PF13630">
    <property type="entry name" value="SdpI"/>
    <property type="match status" value="1"/>
</dbReference>
<gene>
    <name evidence="3" type="ORF">HSBGL_1919</name>
</gene>
<keyword evidence="1" id="KW-1133">Transmembrane helix</keyword>